<sequence length="418" mass="47044">MSLRRGIRGELEEYVLDVFGALPRADQRGKALAYLRGALTDGQRKSMWPMADRIGVDYQQIQQFVSSSTWSVEPVRERLAQLADEVIDPIGWLLDDTGFPKDGKHSPGVARQYSGTLGKIGNCQVAPSLHLATDEASAPVNWRLFLPERWDDSLAEESEVDAIAARRVAAKIPDGERHREKWRMGMEMIDETISWGLMPGVICADPGYGDCSPFRTELTDRGLSYVLGVKGETSAHPADAQPSSPARPPYTGTGRPRTARYRTELISLKAHAMLAVQRDPKKAFRTITWRTGTIGPLRSRFIILRVRPANRNIPRRPDGSLPAVWMIAEWPKNNDEPTKYWLSNLPANTKPKTLVQFAKLRWRIEHDYRELKKGLGLDHFEGRSWLGWHHHVTLTSAAHLFITKMRLTAPKATAPAHP</sequence>
<dbReference type="InterPro" id="IPR012337">
    <property type="entry name" value="RNaseH-like_sf"/>
</dbReference>
<evidence type="ECO:0000256" key="1">
    <source>
        <dbReference type="SAM" id="MobiDB-lite"/>
    </source>
</evidence>
<accession>A0ABN2GMK2</accession>
<reference evidence="3 4" key="1">
    <citation type="journal article" date="2019" name="Int. J. Syst. Evol. Microbiol.">
        <title>The Global Catalogue of Microorganisms (GCM) 10K type strain sequencing project: providing services to taxonomists for standard genome sequencing and annotation.</title>
        <authorList>
            <consortium name="The Broad Institute Genomics Platform"/>
            <consortium name="The Broad Institute Genome Sequencing Center for Infectious Disease"/>
            <person name="Wu L."/>
            <person name="Ma J."/>
        </authorList>
    </citation>
    <scope>NUCLEOTIDE SEQUENCE [LARGE SCALE GENOMIC DNA]</scope>
    <source>
        <strain evidence="3 4">JCM 14718</strain>
    </source>
</reference>
<dbReference type="NCBIfam" id="NF033540">
    <property type="entry name" value="transpos_IS701"/>
    <property type="match status" value="1"/>
</dbReference>
<dbReference type="InterPro" id="IPR039365">
    <property type="entry name" value="IS701-like"/>
</dbReference>
<feature type="domain" description="Transposase IS701-like DDE" evidence="2">
    <location>
        <begin position="18"/>
        <end position="293"/>
    </location>
</feature>
<proteinExistence type="predicted"/>
<dbReference type="SUPFAM" id="SSF53098">
    <property type="entry name" value="Ribonuclease H-like"/>
    <property type="match status" value="1"/>
</dbReference>
<dbReference type="InterPro" id="IPR038721">
    <property type="entry name" value="IS701-like_DDE_dom"/>
</dbReference>
<gene>
    <name evidence="3" type="ORF">GCM10009765_22990</name>
</gene>
<evidence type="ECO:0000313" key="4">
    <source>
        <dbReference type="Proteomes" id="UP001500618"/>
    </source>
</evidence>
<feature type="region of interest" description="Disordered" evidence="1">
    <location>
        <begin position="233"/>
        <end position="256"/>
    </location>
</feature>
<keyword evidence="4" id="KW-1185">Reference proteome</keyword>
<evidence type="ECO:0000313" key="3">
    <source>
        <dbReference type="EMBL" id="GAA1673076.1"/>
    </source>
</evidence>
<dbReference type="PANTHER" id="PTHR33627">
    <property type="entry name" value="TRANSPOSASE"/>
    <property type="match status" value="1"/>
</dbReference>
<organism evidence="3 4">
    <name type="scientific">Fodinicola feengrottensis</name>
    <dbReference type="NCBI Taxonomy" id="435914"/>
    <lineage>
        <taxon>Bacteria</taxon>
        <taxon>Bacillati</taxon>
        <taxon>Actinomycetota</taxon>
        <taxon>Actinomycetes</taxon>
        <taxon>Mycobacteriales</taxon>
        <taxon>Fodinicola</taxon>
    </lineage>
</organism>
<name>A0ABN2GMK2_9ACTN</name>
<dbReference type="Pfam" id="PF13546">
    <property type="entry name" value="DDE_5"/>
    <property type="match status" value="1"/>
</dbReference>
<dbReference type="EMBL" id="BAAANY010000008">
    <property type="protein sequence ID" value="GAA1673076.1"/>
    <property type="molecule type" value="Genomic_DNA"/>
</dbReference>
<evidence type="ECO:0000259" key="2">
    <source>
        <dbReference type="Pfam" id="PF13546"/>
    </source>
</evidence>
<comment type="caution">
    <text evidence="3">The sequence shown here is derived from an EMBL/GenBank/DDBJ whole genome shotgun (WGS) entry which is preliminary data.</text>
</comment>
<dbReference type="Proteomes" id="UP001500618">
    <property type="component" value="Unassembled WGS sequence"/>
</dbReference>
<protein>
    <submittedName>
        <fullName evidence="3">IS701-like element ISBj6 family transposase</fullName>
    </submittedName>
</protein>
<dbReference type="RefSeq" id="WP_344309644.1">
    <property type="nucleotide sequence ID" value="NZ_BAAANY010000008.1"/>
</dbReference>
<dbReference type="PANTHER" id="PTHR33627:SF1">
    <property type="entry name" value="TRANSPOSASE"/>
    <property type="match status" value="1"/>
</dbReference>